<dbReference type="EMBL" id="JBAFSM010000026">
    <property type="protein sequence ID" value="MEG3438281.1"/>
    <property type="molecule type" value="Genomic_DNA"/>
</dbReference>
<evidence type="ECO:0000256" key="1">
    <source>
        <dbReference type="SAM" id="MobiDB-lite"/>
    </source>
</evidence>
<sequence>MSILGSATASKGILRVGFAGGAIEIISPDRIMIKEVPIPNTIETVSILPGEEPYRRLMNENAVPTQRAADKVEISIHLDSEILEQIKHLTNDPSRVIETAIKQWLRGERQPDDDLTRTLRRNPPLPPKGEWND</sequence>
<reference evidence="2 3" key="1">
    <citation type="submission" date="2024-01" db="EMBL/GenBank/DDBJ databases">
        <title>Genomic insights into the taxonomy and metabolism of the cyanobacterium Pannus brasiliensis CCIBt3594.</title>
        <authorList>
            <person name="Machado M."/>
            <person name="Botero N.B."/>
            <person name="Andreote A.P.D."/>
            <person name="Feitosa A.M.T."/>
            <person name="Popin R."/>
            <person name="Sivonen K."/>
            <person name="Fiore M.F."/>
        </authorList>
    </citation>
    <scope>NUCLEOTIDE SEQUENCE [LARGE SCALE GENOMIC DNA]</scope>
    <source>
        <strain evidence="2 3">CCIBt3594</strain>
    </source>
</reference>
<dbReference type="Proteomes" id="UP001328733">
    <property type="component" value="Unassembled WGS sequence"/>
</dbReference>
<feature type="compositionally biased region" description="Basic and acidic residues" evidence="1">
    <location>
        <begin position="107"/>
        <end position="117"/>
    </location>
</feature>
<evidence type="ECO:0000313" key="3">
    <source>
        <dbReference type="Proteomes" id="UP001328733"/>
    </source>
</evidence>
<accession>A0AAW9QTS2</accession>
<keyword evidence="3" id="KW-1185">Reference proteome</keyword>
<dbReference type="AlphaFoldDB" id="A0AAW9QTS2"/>
<protein>
    <submittedName>
        <fullName evidence="2">Uncharacterized protein</fullName>
    </submittedName>
</protein>
<proteinExistence type="predicted"/>
<organism evidence="2 3">
    <name type="scientific">Pannus brasiliensis CCIBt3594</name>
    <dbReference type="NCBI Taxonomy" id="1427578"/>
    <lineage>
        <taxon>Bacteria</taxon>
        <taxon>Bacillati</taxon>
        <taxon>Cyanobacteriota</taxon>
        <taxon>Cyanophyceae</taxon>
        <taxon>Oscillatoriophycideae</taxon>
        <taxon>Chroococcales</taxon>
        <taxon>Microcystaceae</taxon>
        <taxon>Pannus</taxon>
    </lineage>
</organism>
<gene>
    <name evidence="2" type="ORF">V0288_14220</name>
</gene>
<feature type="region of interest" description="Disordered" evidence="1">
    <location>
        <begin position="107"/>
        <end position="133"/>
    </location>
</feature>
<name>A0AAW9QTS2_9CHRO</name>
<evidence type="ECO:0000313" key="2">
    <source>
        <dbReference type="EMBL" id="MEG3438281.1"/>
    </source>
</evidence>
<comment type="caution">
    <text evidence="2">The sequence shown here is derived from an EMBL/GenBank/DDBJ whole genome shotgun (WGS) entry which is preliminary data.</text>
</comment>